<name>A0A098EHH1_9BACL</name>
<sequence>MTENFLKGLIFLINKWTKKEAAVESELTQKS</sequence>
<dbReference type="STRING" id="1499687.BN1080_00670"/>
<reference evidence="1 2" key="1">
    <citation type="submission" date="2014-09" db="EMBL/GenBank/DDBJ databases">
        <authorList>
            <person name="Urmite Genomes Urmite Genomes"/>
        </authorList>
    </citation>
    <scope>NUCLEOTIDE SEQUENCE [LARGE SCALE GENOMIC DNA]</scope>
    <source>
        <strain evidence="1 2">ES2</strain>
    </source>
</reference>
<organism evidence="1 2">
    <name type="scientific">Planococcus massiliensis</name>
    <dbReference type="NCBI Taxonomy" id="1499687"/>
    <lineage>
        <taxon>Bacteria</taxon>
        <taxon>Bacillati</taxon>
        <taxon>Bacillota</taxon>
        <taxon>Bacilli</taxon>
        <taxon>Bacillales</taxon>
        <taxon>Caryophanaceae</taxon>
        <taxon>Planococcus</taxon>
    </lineage>
</organism>
<protein>
    <submittedName>
        <fullName evidence="1">Uncharacterized protein</fullName>
    </submittedName>
</protein>
<keyword evidence="2" id="KW-1185">Reference proteome</keyword>
<dbReference type="AlphaFoldDB" id="A0A098EHH1"/>
<evidence type="ECO:0000313" key="1">
    <source>
        <dbReference type="EMBL" id="CEG21754.1"/>
    </source>
</evidence>
<dbReference type="EMBL" id="CCXS01000001">
    <property type="protein sequence ID" value="CEG21754.1"/>
    <property type="molecule type" value="Genomic_DNA"/>
</dbReference>
<evidence type="ECO:0000313" key="2">
    <source>
        <dbReference type="Proteomes" id="UP000043699"/>
    </source>
</evidence>
<accession>A0A098EHH1</accession>
<proteinExistence type="predicted"/>
<dbReference type="Proteomes" id="UP000043699">
    <property type="component" value="Unassembled WGS sequence"/>
</dbReference>
<gene>
    <name evidence="1" type="ORF">BN1080_00670</name>
</gene>